<proteinExistence type="predicted"/>
<evidence type="ECO:0000313" key="2">
    <source>
        <dbReference type="EMBL" id="MBB4224917.1"/>
    </source>
</evidence>
<dbReference type="RefSeq" id="WP_184641776.1">
    <property type="nucleotide sequence ID" value="NZ_JACIFZ010000009.1"/>
</dbReference>
<comment type="caution">
    <text evidence="2">The sequence shown here is derived from an EMBL/GenBank/DDBJ whole genome shotgun (WGS) entry which is preliminary data.</text>
</comment>
<dbReference type="AlphaFoldDB" id="A0A840G0U1"/>
<protein>
    <recommendedName>
        <fullName evidence="1">IrrE N-terminal-like domain-containing protein</fullName>
    </recommendedName>
</protein>
<sequence length="195" mass="21834">MTTLGNGAKSRTPTGMKVAPQSYAKLEVAANDLRPVLPLADGKFMIDAWRVLEQTLPRAGYSYRIEEVHDLQDCAAFTIPDDGLVVMRQDVYDGLFTGSVFARSTVIHELCHIVLQHHVTLHRGAVLGQHRFFEDSEWQAKAMTAAVMMPLAACKVAHDEYHLAELCGTSVESAKYRLERLTKDGLIEKKKGFFW</sequence>
<name>A0A840G0U1_9BURK</name>
<evidence type="ECO:0000313" key="3">
    <source>
        <dbReference type="Proteomes" id="UP000524450"/>
    </source>
</evidence>
<dbReference type="Proteomes" id="UP000524450">
    <property type="component" value="Unassembled WGS sequence"/>
</dbReference>
<reference evidence="2 3" key="1">
    <citation type="submission" date="2020-08" db="EMBL/GenBank/DDBJ databases">
        <title>Genomic Encyclopedia of Type Strains, Phase IV (KMG-V): Genome sequencing to study the core and pangenomes of soil and plant-associated prokaryotes.</title>
        <authorList>
            <person name="Whitman W."/>
        </authorList>
    </citation>
    <scope>NUCLEOTIDE SEQUENCE [LARGE SCALE GENOMIC DNA]</scope>
    <source>
        <strain evidence="2 3">34/80</strain>
    </source>
</reference>
<dbReference type="Pfam" id="PF06114">
    <property type="entry name" value="Peptidase_M78"/>
    <property type="match status" value="1"/>
</dbReference>
<dbReference type="InterPro" id="IPR010359">
    <property type="entry name" value="IrrE_HExxH"/>
</dbReference>
<accession>A0A840G0U1</accession>
<feature type="domain" description="IrrE N-terminal-like" evidence="1">
    <location>
        <begin position="103"/>
        <end position="179"/>
    </location>
</feature>
<gene>
    <name evidence="2" type="ORF">GGD71_005726</name>
</gene>
<evidence type="ECO:0000259" key="1">
    <source>
        <dbReference type="Pfam" id="PF06114"/>
    </source>
</evidence>
<organism evidence="2 3">
    <name type="scientific">Variovorax guangxiensis</name>
    <dbReference type="NCBI Taxonomy" id="1775474"/>
    <lineage>
        <taxon>Bacteria</taxon>
        <taxon>Pseudomonadati</taxon>
        <taxon>Pseudomonadota</taxon>
        <taxon>Betaproteobacteria</taxon>
        <taxon>Burkholderiales</taxon>
        <taxon>Comamonadaceae</taxon>
        <taxon>Variovorax</taxon>
    </lineage>
</organism>
<dbReference type="EMBL" id="JACIFZ010000009">
    <property type="protein sequence ID" value="MBB4224917.1"/>
    <property type="molecule type" value="Genomic_DNA"/>
</dbReference>